<name>A0A2V4YER6_9FLAO</name>
<comment type="caution">
    <text evidence="2">The sequence shown here is derived from an EMBL/GenBank/DDBJ whole genome shotgun (WGS) entry which is preliminary data.</text>
</comment>
<organism evidence="2 3">
    <name type="scientific">Winogradskyella epiphytica</name>
    <dbReference type="NCBI Taxonomy" id="262005"/>
    <lineage>
        <taxon>Bacteria</taxon>
        <taxon>Pseudomonadati</taxon>
        <taxon>Bacteroidota</taxon>
        <taxon>Flavobacteriia</taxon>
        <taxon>Flavobacteriales</taxon>
        <taxon>Flavobacteriaceae</taxon>
        <taxon>Winogradskyella</taxon>
    </lineage>
</organism>
<dbReference type="AlphaFoldDB" id="A0A2V4YER6"/>
<dbReference type="InterPro" id="IPR004919">
    <property type="entry name" value="GmrSD_N"/>
</dbReference>
<keyword evidence="3" id="KW-1185">Reference proteome</keyword>
<feature type="domain" description="CARD" evidence="1">
    <location>
        <begin position="674"/>
        <end position="747"/>
    </location>
</feature>
<accession>A0A2V4YER6</accession>
<evidence type="ECO:0000313" key="3">
    <source>
        <dbReference type="Proteomes" id="UP000248054"/>
    </source>
</evidence>
<evidence type="ECO:0000259" key="1">
    <source>
        <dbReference type="PROSITE" id="PS50209"/>
    </source>
</evidence>
<reference evidence="2 3" key="1">
    <citation type="submission" date="2018-06" db="EMBL/GenBank/DDBJ databases">
        <title>Genomic Encyclopedia of Type Strains, Phase III (KMG-III): the genomes of soil and plant-associated and newly described type strains.</title>
        <authorList>
            <person name="Whitman W."/>
        </authorList>
    </citation>
    <scope>NUCLEOTIDE SEQUENCE [LARGE SCALE GENOMIC DNA]</scope>
    <source>
        <strain evidence="2 3">CECT 7945</strain>
    </source>
</reference>
<dbReference type="PROSITE" id="PS50209">
    <property type="entry name" value="CARD"/>
    <property type="match status" value="1"/>
</dbReference>
<dbReference type="Proteomes" id="UP000248054">
    <property type="component" value="Unassembled WGS sequence"/>
</dbReference>
<dbReference type="Pfam" id="PF03235">
    <property type="entry name" value="GmrSD_N"/>
    <property type="match status" value="1"/>
</dbReference>
<dbReference type="InterPro" id="IPR001315">
    <property type="entry name" value="CARD"/>
</dbReference>
<protein>
    <submittedName>
        <fullName evidence="2">Uncharacterized protein DUF262</fullName>
    </submittedName>
</protein>
<dbReference type="OrthoDB" id="3654724at2"/>
<sequence length="747" mass="89111">MKLKFTNILADKVEIPIIQRDFAQGRTDKNTSKIRRDFLDAIFDTIIKNKEEVTHKNLELDFIYGNKTQDDNPIFSPIDGQQRLTVLWLLYWFVTSKENVPKEEKETLQNFVYETRHSTTIFCKKLIAFNPQFTSSSISDEIKNQSWYFETWDFDPSIQAMLVVLDDIEFRYDDYGLEDTWQVLKGDNCPFEMYQLVLSEFKLSDDLYIKMNSRGKPLTEFEYFKANFSEIITDEELKQKFEKQIDQDWFDCIWNLLLETEEAKNVKDIALLVDNSFLNLFNFITYVIGLKNDIQYSDTVESSKELKSIYGNIDNVKELFSILDNLVLSNEINPDFWRNTFYFDKASFNEDKTRLFFPHKEHNLLVRCLLYFDKDRGFSLPEQLLLHSYLFQNIHQTEDFARKLRIVRNLVANSEFELRRETLVESITELETFLLSFDFDALKRFKTDQIQEEKEKEAFYQTRESLDTFYRIEDSDIFRGNISIFELDDHTEDRASQFLKYFDEDVLIQDFSNTANFLLCFGDYTQHDSGNEERKEGWYNILSGNKKVIRKFFTTPGYGKKKDIFSHTRPVLMKCLDFLAENPNTDIAEHISTELAAYEEKPKDWKYYFIKYPSFRWECNRGYYWKIKDYVFNKMRQKQFNGFNWCPFFYEVNQQIKTKKLTLGEYDKPLFLKIKKNILSIVRDSNHFVINNENTEGAVNPIYDDLIANEVIDKEGILKIEQNAEGLDTEDRVVRLIECIKYIINQY</sequence>
<dbReference type="RefSeq" id="WP_110475333.1">
    <property type="nucleotide sequence ID" value="NZ_BMWQ01000002.1"/>
</dbReference>
<dbReference type="EMBL" id="QJTD01000002">
    <property type="protein sequence ID" value="PYE81977.1"/>
    <property type="molecule type" value="Genomic_DNA"/>
</dbReference>
<evidence type="ECO:0000313" key="2">
    <source>
        <dbReference type="EMBL" id="PYE81977.1"/>
    </source>
</evidence>
<gene>
    <name evidence="2" type="ORF">DFQ11_102557</name>
</gene>
<proteinExistence type="predicted"/>